<dbReference type="RefSeq" id="WP_185255406.1">
    <property type="nucleotide sequence ID" value="NZ_AP023368.1"/>
</dbReference>
<reference evidence="1 2" key="1">
    <citation type="submission" date="2020-08" db="EMBL/GenBank/DDBJ databases">
        <title>Draft genome sequencing of an Anaerocolumna strain isolated from anoxic soil subjected to BSD treatment.</title>
        <authorList>
            <person name="Uek A."/>
            <person name="Tonouchi A."/>
        </authorList>
    </citation>
    <scope>NUCLEOTIDE SEQUENCE [LARGE SCALE GENOMIC DNA]</scope>
    <source>
        <strain evidence="1 2">CTTW</strain>
    </source>
</reference>
<protein>
    <recommendedName>
        <fullName evidence="3">WbqC family protein</fullName>
    </recommendedName>
</protein>
<reference evidence="1 2" key="2">
    <citation type="submission" date="2020-08" db="EMBL/GenBank/DDBJ databases">
        <authorList>
            <person name="Ueki A."/>
            <person name="Tonouchi A."/>
        </authorList>
    </citation>
    <scope>NUCLEOTIDE SEQUENCE [LARGE SCALE GENOMIC DNA]</scope>
    <source>
        <strain evidence="1 2">CTTW</strain>
    </source>
</reference>
<dbReference type="AlphaFoldDB" id="A0A7I8DMQ3"/>
<evidence type="ECO:0008006" key="3">
    <source>
        <dbReference type="Google" id="ProtNLM"/>
    </source>
</evidence>
<dbReference type="Proteomes" id="UP000515703">
    <property type="component" value="Chromosome"/>
</dbReference>
<evidence type="ECO:0000313" key="2">
    <source>
        <dbReference type="Proteomes" id="UP000515703"/>
    </source>
</evidence>
<accession>A0A7I8DMQ3</accession>
<proteinExistence type="predicted"/>
<dbReference type="KEGG" id="acht:bsdcttw_27000"/>
<keyword evidence="2" id="KW-1185">Reference proteome</keyword>
<organism evidence="1 2">
    <name type="scientific">Anaerocolumna chitinilytica</name>
    <dbReference type="NCBI Taxonomy" id="1727145"/>
    <lineage>
        <taxon>Bacteria</taxon>
        <taxon>Bacillati</taxon>
        <taxon>Bacillota</taxon>
        <taxon>Clostridia</taxon>
        <taxon>Lachnospirales</taxon>
        <taxon>Lachnospiraceae</taxon>
        <taxon>Anaerocolumna</taxon>
    </lineage>
</organism>
<sequence length="232" mass="27062">MRIAIHQPDYIPYLGYFYKISKADLFVYLDDAQFSNDNMHHRNVIKTSQGVKRLTIPLDYHFKDAINRVRTKDELGWKEKHLALITANYSKAKYYKEVFPLLQELLLTKYENLADMNMTINRFILSGFGFRTAIVKASELNITSKKEERVLDICSLLKANEYYSGLGAKAYQKTEDFKNRGVELIYSDYKAFPYPQNGDAFDSNLSVLDYLFHCGFDWNRVLEGVKKKGEEI</sequence>
<name>A0A7I8DMQ3_9FIRM</name>
<dbReference type="InterPro" id="IPR014985">
    <property type="entry name" value="WbqC"/>
</dbReference>
<dbReference type="Pfam" id="PF08889">
    <property type="entry name" value="WbqC"/>
    <property type="match status" value="1"/>
</dbReference>
<gene>
    <name evidence="1" type="ORF">bsdcttw_27000</name>
</gene>
<dbReference type="EMBL" id="AP023368">
    <property type="protein sequence ID" value="BCJ99659.1"/>
    <property type="molecule type" value="Genomic_DNA"/>
</dbReference>
<evidence type="ECO:0000313" key="1">
    <source>
        <dbReference type="EMBL" id="BCJ99659.1"/>
    </source>
</evidence>